<evidence type="ECO:0000256" key="1">
    <source>
        <dbReference type="SAM" id="MobiDB-lite"/>
    </source>
</evidence>
<keyword evidence="3" id="KW-1185">Reference proteome</keyword>
<dbReference type="Gene3D" id="2.180.10.10">
    <property type="entry name" value="RHS repeat-associated core"/>
    <property type="match status" value="1"/>
</dbReference>
<dbReference type="Proteomes" id="UP000256405">
    <property type="component" value="Unassembled WGS sequence"/>
</dbReference>
<name>A0A3E0DNU2_9BACT</name>
<comment type="caution">
    <text evidence="2">The sequence shown here is derived from an EMBL/GenBank/DDBJ whole genome shotgun (WGS) entry which is preliminary data.</text>
</comment>
<dbReference type="NCBIfam" id="TIGR03696">
    <property type="entry name" value="Rhs_assc_core"/>
    <property type="match status" value="1"/>
</dbReference>
<feature type="compositionally biased region" description="Basic and acidic residues" evidence="1">
    <location>
        <begin position="101"/>
        <end position="119"/>
    </location>
</feature>
<evidence type="ECO:0000313" key="3">
    <source>
        <dbReference type="Proteomes" id="UP000256405"/>
    </source>
</evidence>
<dbReference type="AlphaFoldDB" id="A0A3E0DNU2"/>
<accession>A0A3E0DNU2</accession>
<evidence type="ECO:0000313" key="2">
    <source>
        <dbReference type="EMBL" id="REG84429.1"/>
    </source>
</evidence>
<sequence>MYDFGARMYDPAIGRWFVVDPLAEQMRRHSPYNYAFNNPMRFIDPDGMAPQVAIVHATPQHSDSEDPTQNEVGTGQVVKGGYGEDIDIGSVWSHTEDVGYLSDKKKNDKNNPENKDSKKTASNLGELSTGAAVVEAVGDQIKTAQTRVIPVYDKSGKAIAGWNIISKQTGQVLKYVKAGSSIGSFMLGGASIGYDIYNLSNEGLDYVGRFSYHTLGTVSATAGGVYGTAGLGAMVGGIFILGEYAYDGWMKNIQPQITQGYNDFHNALKRGWVPGR</sequence>
<dbReference type="PANTHER" id="PTHR32305">
    <property type="match status" value="1"/>
</dbReference>
<dbReference type="PANTHER" id="PTHR32305:SF15">
    <property type="entry name" value="PROTEIN RHSA-RELATED"/>
    <property type="match status" value="1"/>
</dbReference>
<dbReference type="InterPro" id="IPR022385">
    <property type="entry name" value="Rhs_assc_core"/>
</dbReference>
<gene>
    <name evidence="2" type="ORF">C8N25_1153</name>
</gene>
<reference evidence="2 3" key="1">
    <citation type="submission" date="2018-08" db="EMBL/GenBank/DDBJ databases">
        <title>Genomic Encyclopedia of Archaeal and Bacterial Type Strains, Phase II (KMG-II): from individual species to whole genera.</title>
        <authorList>
            <person name="Goeker M."/>
        </authorList>
    </citation>
    <scope>NUCLEOTIDE SEQUENCE [LARGE SCALE GENOMIC DNA]</scope>
    <source>
        <strain evidence="2 3">DSM 15986</strain>
    </source>
</reference>
<dbReference type="InterPro" id="IPR050708">
    <property type="entry name" value="T6SS_VgrG/RHS"/>
</dbReference>
<organism evidence="2 3">
    <name type="scientific">Algoriphagus antarcticus</name>
    <dbReference type="NCBI Taxonomy" id="238540"/>
    <lineage>
        <taxon>Bacteria</taxon>
        <taxon>Pseudomonadati</taxon>
        <taxon>Bacteroidota</taxon>
        <taxon>Cytophagia</taxon>
        <taxon>Cytophagales</taxon>
        <taxon>Cyclobacteriaceae</taxon>
        <taxon>Algoriphagus</taxon>
    </lineage>
</organism>
<proteinExistence type="predicted"/>
<dbReference type="EMBL" id="QUNF01000015">
    <property type="protein sequence ID" value="REG84429.1"/>
    <property type="molecule type" value="Genomic_DNA"/>
</dbReference>
<protein>
    <submittedName>
        <fullName evidence="2">RHS repeat-associated protein</fullName>
    </submittedName>
</protein>
<feature type="region of interest" description="Disordered" evidence="1">
    <location>
        <begin position="101"/>
        <end position="123"/>
    </location>
</feature>